<organism evidence="3 4">
    <name type="scientific">Rossellomorea marisflavi</name>
    <dbReference type="NCBI Taxonomy" id="189381"/>
    <lineage>
        <taxon>Bacteria</taxon>
        <taxon>Bacillati</taxon>
        <taxon>Bacillota</taxon>
        <taxon>Bacilli</taxon>
        <taxon>Bacillales</taxon>
        <taxon>Bacillaceae</taxon>
        <taxon>Rossellomorea</taxon>
    </lineage>
</organism>
<keyword evidence="1" id="KW-0472">Membrane</keyword>
<dbReference type="RefSeq" id="WP_053426910.1">
    <property type="nucleotide sequence ID" value="NZ_JAUKEH010000001.1"/>
</dbReference>
<evidence type="ECO:0000313" key="3">
    <source>
        <dbReference type="EMBL" id="KON91721.1"/>
    </source>
</evidence>
<protein>
    <recommendedName>
        <fullName evidence="2">EfeO-type cupredoxin-like domain-containing protein</fullName>
    </recommendedName>
</protein>
<dbReference type="Pfam" id="PF13473">
    <property type="entry name" value="Cupredoxin_1"/>
    <property type="match status" value="1"/>
</dbReference>
<dbReference type="InterPro" id="IPR008972">
    <property type="entry name" value="Cupredoxin"/>
</dbReference>
<feature type="transmembrane region" description="Helical" evidence="1">
    <location>
        <begin position="12"/>
        <end position="30"/>
    </location>
</feature>
<evidence type="ECO:0000259" key="2">
    <source>
        <dbReference type="Pfam" id="PF13473"/>
    </source>
</evidence>
<gene>
    <name evidence="3" type="ORF">AF331_04280</name>
</gene>
<dbReference type="Gene3D" id="2.60.40.420">
    <property type="entry name" value="Cupredoxins - blue copper proteins"/>
    <property type="match status" value="1"/>
</dbReference>
<evidence type="ECO:0000256" key="1">
    <source>
        <dbReference type="SAM" id="Phobius"/>
    </source>
</evidence>
<accession>A0A0M0GQL5</accession>
<keyword evidence="1" id="KW-0812">Transmembrane</keyword>
<reference evidence="4" key="1">
    <citation type="submission" date="2015-07" db="EMBL/GenBank/DDBJ databases">
        <title>Fjat-14235 jcm11544.</title>
        <authorList>
            <person name="Liu B."/>
            <person name="Wang J."/>
            <person name="Zhu Y."/>
            <person name="Liu G."/>
            <person name="Chen Q."/>
            <person name="Chen Z."/>
            <person name="Lan J."/>
            <person name="Che J."/>
            <person name="Ge C."/>
            <person name="Shi H."/>
            <person name="Pan Z."/>
            <person name="Liu X."/>
        </authorList>
    </citation>
    <scope>NUCLEOTIDE SEQUENCE [LARGE SCALE GENOMIC DNA]</scope>
    <source>
        <strain evidence="4">JCM 11544</strain>
    </source>
</reference>
<dbReference type="EMBL" id="LGUE01000001">
    <property type="protein sequence ID" value="KON91721.1"/>
    <property type="molecule type" value="Genomic_DNA"/>
</dbReference>
<keyword evidence="4" id="KW-1185">Reference proteome</keyword>
<name>A0A0M0GQL5_9BACI</name>
<dbReference type="AlphaFoldDB" id="A0A0M0GQL5"/>
<dbReference type="SUPFAM" id="SSF49503">
    <property type="entry name" value="Cupredoxins"/>
    <property type="match status" value="1"/>
</dbReference>
<dbReference type="STRING" id="189381.GCA_900166615_03437"/>
<evidence type="ECO:0000313" key="4">
    <source>
        <dbReference type="Proteomes" id="UP000037405"/>
    </source>
</evidence>
<dbReference type="InterPro" id="IPR028096">
    <property type="entry name" value="EfeO_Cupredoxin"/>
</dbReference>
<dbReference type="PATRIC" id="fig|189381.12.peg.972"/>
<sequence length="150" mass="16702">MKFYSISKRRFLITGLLMVVILTAASLWYLSNRNDYPTVSLPGGKAQVFQLVTGEFSSELPGGKKIEAYRWDPGTIVVESGKEVELRILGVNGHEHPFHIEGTNVTGVVKKGEETVVHYTFADPGTYKLVCDLHETMEQNGPMIAYIVVQ</sequence>
<dbReference type="Proteomes" id="UP000037405">
    <property type="component" value="Unassembled WGS sequence"/>
</dbReference>
<comment type="caution">
    <text evidence="3">The sequence shown here is derived from an EMBL/GenBank/DDBJ whole genome shotgun (WGS) entry which is preliminary data.</text>
</comment>
<keyword evidence="1" id="KW-1133">Transmembrane helix</keyword>
<dbReference type="OrthoDB" id="9773354at2"/>
<proteinExistence type="predicted"/>
<feature type="domain" description="EfeO-type cupredoxin-like" evidence="2">
    <location>
        <begin position="70"/>
        <end position="143"/>
    </location>
</feature>